<dbReference type="OrthoDB" id="10462540at2759"/>
<dbReference type="AlphaFoldDB" id="A0A6A6DJI6"/>
<name>A0A6A6DJI6_9PEZI</name>
<feature type="chain" id="PRO_5025442505" description="Secreted protein" evidence="1">
    <location>
        <begin position="28"/>
        <end position="122"/>
    </location>
</feature>
<keyword evidence="1" id="KW-0732">Signal</keyword>
<evidence type="ECO:0000256" key="1">
    <source>
        <dbReference type="SAM" id="SignalP"/>
    </source>
</evidence>
<reference evidence="2" key="1">
    <citation type="journal article" date="2020" name="Stud. Mycol.">
        <title>101 Dothideomycetes genomes: a test case for predicting lifestyles and emergence of pathogens.</title>
        <authorList>
            <person name="Haridas S."/>
            <person name="Albert R."/>
            <person name="Binder M."/>
            <person name="Bloem J."/>
            <person name="Labutti K."/>
            <person name="Salamov A."/>
            <person name="Andreopoulos B."/>
            <person name="Baker S."/>
            <person name="Barry K."/>
            <person name="Bills G."/>
            <person name="Bluhm B."/>
            <person name="Cannon C."/>
            <person name="Castanera R."/>
            <person name="Culley D."/>
            <person name="Daum C."/>
            <person name="Ezra D."/>
            <person name="Gonzalez J."/>
            <person name="Henrissat B."/>
            <person name="Kuo A."/>
            <person name="Liang C."/>
            <person name="Lipzen A."/>
            <person name="Lutzoni F."/>
            <person name="Magnuson J."/>
            <person name="Mondo S."/>
            <person name="Nolan M."/>
            <person name="Ohm R."/>
            <person name="Pangilinan J."/>
            <person name="Park H.-J."/>
            <person name="Ramirez L."/>
            <person name="Alfaro M."/>
            <person name="Sun H."/>
            <person name="Tritt A."/>
            <person name="Yoshinaga Y."/>
            <person name="Zwiers L.-H."/>
            <person name="Turgeon B."/>
            <person name="Goodwin S."/>
            <person name="Spatafora J."/>
            <person name="Crous P."/>
            <person name="Grigoriev I."/>
        </authorList>
    </citation>
    <scope>NUCLEOTIDE SEQUENCE</scope>
    <source>
        <strain evidence="2">CBS 207.26</strain>
    </source>
</reference>
<protein>
    <recommendedName>
        <fullName evidence="4">Secreted protein</fullName>
    </recommendedName>
</protein>
<dbReference type="Proteomes" id="UP000800200">
    <property type="component" value="Unassembled WGS sequence"/>
</dbReference>
<evidence type="ECO:0000313" key="3">
    <source>
        <dbReference type="Proteomes" id="UP000800200"/>
    </source>
</evidence>
<evidence type="ECO:0008006" key="4">
    <source>
        <dbReference type="Google" id="ProtNLM"/>
    </source>
</evidence>
<sequence>MLSTFVSWCRLTITFLPLALQLSFGSGNVFARITSSCAICSRQPWMAGKSAFLVPSPTESASIACLVCRRVSRNAGSSALMWRNDLGTSVVSEWNLSRRCKIFELKWTSWTMLATTPTASAI</sequence>
<accession>A0A6A6DJI6</accession>
<organism evidence="2 3">
    <name type="scientific">Zopfia rhizophila CBS 207.26</name>
    <dbReference type="NCBI Taxonomy" id="1314779"/>
    <lineage>
        <taxon>Eukaryota</taxon>
        <taxon>Fungi</taxon>
        <taxon>Dikarya</taxon>
        <taxon>Ascomycota</taxon>
        <taxon>Pezizomycotina</taxon>
        <taxon>Dothideomycetes</taxon>
        <taxon>Dothideomycetes incertae sedis</taxon>
        <taxon>Zopfiaceae</taxon>
        <taxon>Zopfia</taxon>
    </lineage>
</organism>
<feature type="signal peptide" evidence="1">
    <location>
        <begin position="1"/>
        <end position="27"/>
    </location>
</feature>
<evidence type="ECO:0000313" key="2">
    <source>
        <dbReference type="EMBL" id="KAF2178429.1"/>
    </source>
</evidence>
<proteinExistence type="predicted"/>
<dbReference type="EMBL" id="ML994675">
    <property type="protein sequence ID" value="KAF2178429.1"/>
    <property type="molecule type" value="Genomic_DNA"/>
</dbReference>
<gene>
    <name evidence="2" type="ORF">K469DRAFT_332812</name>
</gene>
<keyword evidence="3" id="KW-1185">Reference proteome</keyword>